<keyword evidence="10" id="KW-1185">Reference proteome</keyword>
<evidence type="ECO:0008006" key="11">
    <source>
        <dbReference type="Google" id="ProtNLM"/>
    </source>
</evidence>
<evidence type="ECO:0000256" key="8">
    <source>
        <dbReference type="SAM" id="Phobius"/>
    </source>
</evidence>
<dbReference type="Pfam" id="PF04977">
    <property type="entry name" value="DivIC"/>
    <property type="match status" value="1"/>
</dbReference>
<keyword evidence="1" id="KW-1003">Cell membrane</keyword>
<name>A0A0C2HWD6_9BACT</name>
<evidence type="ECO:0000313" key="9">
    <source>
        <dbReference type="EMBL" id="KIH77102.1"/>
    </source>
</evidence>
<proteinExistence type="predicted"/>
<dbReference type="RefSeq" id="WP_040098415.1">
    <property type="nucleotide sequence ID" value="NZ_JWJD01000002.1"/>
</dbReference>
<evidence type="ECO:0000256" key="7">
    <source>
        <dbReference type="SAM" id="Coils"/>
    </source>
</evidence>
<organism evidence="9 10">
    <name type="scientific">Geoalkalibacter ferrihydriticus DSM 17813</name>
    <dbReference type="NCBI Taxonomy" id="1121915"/>
    <lineage>
        <taxon>Bacteria</taxon>
        <taxon>Pseudomonadati</taxon>
        <taxon>Thermodesulfobacteriota</taxon>
        <taxon>Desulfuromonadia</taxon>
        <taxon>Desulfuromonadales</taxon>
        <taxon>Geoalkalibacteraceae</taxon>
        <taxon>Geoalkalibacter</taxon>
    </lineage>
</organism>
<evidence type="ECO:0000256" key="1">
    <source>
        <dbReference type="ARBA" id="ARBA00022475"/>
    </source>
</evidence>
<accession>A0A0C2HWD6</accession>
<dbReference type="InterPro" id="IPR007060">
    <property type="entry name" value="FtsL/DivIC"/>
</dbReference>
<reference evidence="9 10" key="1">
    <citation type="submission" date="2014-12" db="EMBL/GenBank/DDBJ databases">
        <title>Genomes of Geoalkalibacter ferrihydriticus and Geoalkalibacter subterraneus, two haloalkaliphilic metal-reducing members of the Geobacteraceae.</title>
        <authorList>
            <person name="Badalamenti J.P."/>
            <person name="Torres C.I."/>
            <person name="Krajmalnik-Brown R."/>
            <person name="Bond D.R."/>
        </authorList>
    </citation>
    <scope>NUCLEOTIDE SEQUENCE [LARGE SCALE GENOMIC DNA]</scope>
    <source>
        <strain evidence="9 10">DSM 17813</strain>
    </source>
</reference>
<keyword evidence="7" id="KW-0175">Coiled coil</keyword>
<keyword evidence="5 8" id="KW-0472">Membrane</keyword>
<comment type="caution">
    <text evidence="9">The sequence shown here is derived from an EMBL/GenBank/DDBJ whole genome shotgun (WGS) entry which is preliminary data.</text>
</comment>
<feature type="transmembrane region" description="Helical" evidence="8">
    <location>
        <begin position="20"/>
        <end position="40"/>
    </location>
</feature>
<dbReference type="EMBL" id="JWJD01000002">
    <property type="protein sequence ID" value="KIH77102.1"/>
    <property type="molecule type" value="Genomic_DNA"/>
</dbReference>
<evidence type="ECO:0000256" key="4">
    <source>
        <dbReference type="ARBA" id="ARBA00022989"/>
    </source>
</evidence>
<dbReference type="Proteomes" id="UP000035068">
    <property type="component" value="Unassembled WGS sequence"/>
</dbReference>
<keyword evidence="6" id="KW-0131">Cell cycle</keyword>
<keyword evidence="2" id="KW-0132">Cell division</keyword>
<dbReference type="PANTHER" id="PTHR37485">
    <property type="entry name" value="CELL DIVISION PROTEIN FTSB"/>
    <property type="match status" value="1"/>
</dbReference>
<gene>
    <name evidence="9" type="ORF">GFER_08770</name>
</gene>
<dbReference type="AlphaFoldDB" id="A0A0C2HWD6"/>
<evidence type="ECO:0000256" key="3">
    <source>
        <dbReference type="ARBA" id="ARBA00022692"/>
    </source>
</evidence>
<keyword evidence="4 8" id="KW-1133">Transmembrane helix</keyword>
<dbReference type="GO" id="GO:0030428">
    <property type="term" value="C:cell septum"/>
    <property type="evidence" value="ECO:0007669"/>
    <property type="project" value="TreeGrafter"/>
</dbReference>
<evidence type="ECO:0000256" key="6">
    <source>
        <dbReference type="ARBA" id="ARBA00023306"/>
    </source>
</evidence>
<dbReference type="GO" id="GO:0043093">
    <property type="term" value="P:FtsZ-dependent cytokinesis"/>
    <property type="evidence" value="ECO:0007669"/>
    <property type="project" value="TreeGrafter"/>
</dbReference>
<keyword evidence="3 8" id="KW-0812">Transmembrane</keyword>
<evidence type="ECO:0000256" key="5">
    <source>
        <dbReference type="ARBA" id="ARBA00023136"/>
    </source>
</evidence>
<protein>
    <recommendedName>
        <fullName evidence="11">Cell division protein FtsB</fullName>
    </recommendedName>
</protein>
<evidence type="ECO:0000313" key="10">
    <source>
        <dbReference type="Proteomes" id="UP000035068"/>
    </source>
</evidence>
<sequence length="118" mass="13520">MAADEKDISSVVTSWRPSKWMLLLVLVLVGLALFGDRGILQTLRMHQYKHSLQEKIAELELDNARLRGEIEGLRNNDRHLEGIARKELGMVKEGELVYQFHSTSWPEQALLPEAETRP</sequence>
<dbReference type="PANTHER" id="PTHR37485:SF1">
    <property type="entry name" value="CELL DIVISION PROTEIN FTSB"/>
    <property type="match status" value="1"/>
</dbReference>
<dbReference type="InterPro" id="IPR023081">
    <property type="entry name" value="Cell_div_FtsB"/>
</dbReference>
<feature type="coiled-coil region" evidence="7">
    <location>
        <begin position="49"/>
        <end position="76"/>
    </location>
</feature>
<evidence type="ECO:0000256" key="2">
    <source>
        <dbReference type="ARBA" id="ARBA00022618"/>
    </source>
</evidence>